<evidence type="ECO:0000313" key="2">
    <source>
        <dbReference type="Proteomes" id="UP001525890"/>
    </source>
</evidence>
<protein>
    <submittedName>
        <fullName evidence="1">Uncharacterized protein</fullName>
    </submittedName>
</protein>
<comment type="caution">
    <text evidence="1">The sequence shown here is derived from an EMBL/GenBank/DDBJ whole genome shotgun (WGS) entry which is preliminary data.</text>
</comment>
<name>A0ABT2N2I5_9CYAN</name>
<proteinExistence type="predicted"/>
<evidence type="ECO:0000313" key="1">
    <source>
        <dbReference type="EMBL" id="MCT7969847.1"/>
    </source>
</evidence>
<dbReference type="Proteomes" id="UP001525890">
    <property type="component" value="Unassembled WGS sequence"/>
</dbReference>
<organism evidence="1 2">
    <name type="scientific">Laspinema palackyanum D2a</name>
    <dbReference type="NCBI Taxonomy" id="2953684"/>
    <lineage>
        <taxon>Bacteria</taxon>
        <taxon>Bacillati</taxon>
        <taxon>Cyanobacteriota</taxon>
        <taxon>Cyanophyceae</taxon>
        <taxon>Oscillatoriophycideae</taxon>
        <taxon>Oscillatoriales</taxon>
        <taxon>Laspinemataceae</taxon>
        <taxon>Laspinema</taxon>
        <taxon>Laspinema palackyanum</taxon>
    </lineage>
</organism>
<dbReference type="RefSeq" id="WP_368009292.1">
    <property type="nucleotide sequence ID" value="NZ_JAMXFF010000062.1"/>
</dbReference>
<gene>
    <name evidence="1" type="ORF">NG799_26380</name>
</gene>
<accession>A0ABT2N2I5</accession>
<dbReference type="EMBL" id="JAMXFF010000062">
    <property type="protein sequence ID" value="MCT7969847.1"/>
    <property type="molecule type" value="Genomic_DNA"/>
</dbReference>
<keyword evidence="2" id="KW-1185">Reference proteome</keyword>
<sequence length="69" mass="8059">MSTLEKLVLESLQTQRRLPQTIQKYLNETYYSLAELDDIEAALQQLEADGKVRRYKLPSGQVTDMWELV</sequence>
<reference evidence="1 2" key="1">
    <citation type="journal article" date="2022" name="Front. Microbiol.">
        <title>High genomic differentiation and limited gene flow indicate recent cryptic speciation within the genus Laspinema (cyanobacteria).</title>
        <authorList>
            <person name="Stanojkovic A."/>
            <person name="Skoupy S."/>
            <person name="Skaloud P."/>
            <person name="Dvorak P."/>
        </authorList>
    </citation>
    <scope>NUCLEOTIDE SEQUENCE [LARGE SCALE GENOMIC DNA]</scope>
    <source>
        <strain evidence="1 2">D2a</strain>
    </source>
</reference>